<feature type="domain" description="NADPH-dependent FMN reductase-like" evidence="1">
    <location>
        <begin position="4"/>
        <end position="143"/>
    </location>
</feature>
<dbReference type="GO" id="GO:0005829">
    <property type="term" value="C:cytosol"/>
    <property type="evidence" value="ECO:0007669"/>
    <property type="project" value="TreeGrafter"/>
</dbReference>
<dbReference type="GO" id="GO:0010181">
    <property type="term" value="F:FMN binding"/>
    <property type="evidence" value="ECO:0007669"/>
    <property type="project" value="TreeGrafter"/>
</dbReference>
<dbReference type="PANTHER" id="PTHR30543:SF21">
    <property type="entry name" value="NAD(P)H-DEPENDENT FMN REDUCTASE LOT6"/>
    <property type="match status" value="1"/>
</dbReference>
<dbReference type="GO" id="GO:0016491">
    <property type="term" value="F:oxidoreductase activity"/>
    <property type="evidence" value="ECO:0007669"/>
    <property type="project" value="InterPro"/>
</dbReference>
<dbReference type="SUPFAM" id="SSF52218">
    <property type="entry name" value="Flavoproteins"/>
    <property type="match status" value="1"/>
</dbReference>
<dbReference type="EMBL" id="OCTN01000005">
    <property type="protein sequence ID" value="SOH94679.1"/>
    <property type="molecule type" value="Genomic_DNA"/>
</dbReference>
<evidence type="ECO:0000313" key="3">
    <source>
        <dbReference type="Proteomes" id="UP000220034"/>
    </source>
</evidence>
<dbReference type="InterPro" id="IPR005025">
    <property type="entry name" value="FMN_Rdtase-like_dom"/>
</dbReference>
<keyword evidence="3" id="KW-1185">Reference proteome</keyword>
<dbReference type="InterPro" id="IPR029039">
    <property type="entry name" value="Flavoprotein-like_sf"/>
</dbReference>
<dbReference type="InterPro" id="IPR050712">
    <property type="entry name" value="NAD(P)H-dep_reductase"/>
</dbReference>
<sequence>MTHLVGISGSLRAASSNTLLVDEAARLFAPDIYTRADLNLPLLNTDLETPESVQRLADLVRGADAVIISTAEYNKMIPGLLKNALDWLSIHPDGNPFIGKPVAIMSSAAGRSGGERSQYTLRHALIPHEARVLSAPEVTIAGANAAFNDNGRLKDDKSTEFLTKQMDALKSEIALHSR</sequence>
<evidence type="ECO:0000313" key="2">
    <source>
        <dbReference type="EMBL" id="SOH94679.1"/>
    </source>
</evidence>
<reference evidence="3" key="1">
    <citation type="submission" date="2017-09" db="EMBL/GenBank/DDBJ databases">
        <authorList>
            <person name="Varghese N."/>
            <person name="Submissions S."/>
        </authorList>
    </citation>
    <scope>NUCLEOTIDE SEQUENCE [LARGE SCALE GENOMIC DNA]</scope>
    <source>
        <strain evidence="3">C7</strain>
    </source>
</reference>
<proteinExistence type="predicted"/>
<dbReference type="OrthoDB" id="9812295at2"/>
<dbReference type="Proteomes" id="UP000220034">
    <property type="component" value="Unassembled WGS sequence"/>
</dbReference>
<organism evidence="2 3">
    <name type="scientific">Pontivivens marinum</name>
    <dbReference type="NCBI Taxonomy" id="1690039"/>
    <lineage>
        <taxon>Bacteria</taxon>
        <taxon>Pseudomonadati</taxon>
        <taxon>Pseudomonadota</taxon>
        <taxon>Alphaproteobacteria</taxon>
        <taxon>Rhodobacterales</taxon>
        <taxon>Paracoccaceae</taxon>
        <taxon>Pontivivens</taxon>
    </lineage>
</organism>
<dbReference type="Gene3D" id="3.40.50.360">
    <property type="match status" value="1"/>
</dbReference>
<dbReference type="PANTHER" id="PTHR30543">
    <property type="entry name" value="CHROMATE REDUCTASE"/>
    <property type="match status" value="1"/>
</dbReference>
<dbReference type="RefSeq" id="WP_097930508.1">
    <property type="nucleotide sequence ID" value="NZ_OCTN01000005.1"/>
</dbReference>
<evidence type="ECO:0000259" key="1">
    <source>
        <dbReference type="Pfam" id="PF03358"/>
    </source>
</evidence>
<dbReference type="AlphaFoldDB" id="A0A2C9CW80"/>
<gene>
    <name evidence="2" type="ORF">SAMN06273572_105102</name>
</gene>
<name>A0A2C9CW80_9RHOB</name>
<dbReference type="Pfam" id="PF03358">
    <property type="entry name" value="FMN_red"/>
    <property type="match status" value="1"/>
</dbReference>
<accession>A0A2C9CW80</accession>
<protein>
    <submittedName>
        <fullName evidence="2">Chromate reductase</fullName>
    </submittedName>
</protein>